<dbReference type="SUPFAM" id="SSF52540">
    <property type="entry name" value="P-loop containing nucleoside triphosphate hydrolases"/>
    <property type="match status" value="1"/>
</dbReference>
<sequence length="213" mass="23731">MLPGYDTLTVAGTGAGKTLLFVIPALILEKGDGTRGSVCVNQNTNWKKIKREILQGKYQVVISSPEAFSAICFGALTRHMSFERGVATFVWRISALETCETKNDVVTFLHLGAYRPLRETNLGKFRDNIEHSVYQTKGGAGSHSEINHFFPDPSKVKKTLIFMDSDGQTINLTDVFRWTVDRAEPEKQGVAEAFKKNEYLLLIPIELLTTASM</sequence>
<organism evidence="1 2">
    <name type="scientific">Rhizoctonia solani</name>
    <dbReference type="NCBI Taxonomy" id="456999"/>
    <lineage>
        <taxon>Eukaryota</taxon>
        <taxon>Fungi</taxon>
        <taxon>Dikarya</taxon>
        <taxon>Basidiomycota</taxon>
        <taxon>Agaricomycotina</taxon>
        <taxon>Agaricomycetes</taxon>
        <taxon>Cantharellales</taxon>
        <taxon>Ceratobasidiaceae</taxon>
        <taxon>Rhizoctonia</taxon>
    </lineage>
</organism>
<protein>
    <recommendedName>
        <fullName evidence="3">DEAD/DEAH box helicase domain-containing protein</fullName>
    </recommendedName>
</protein>
<dbReference type="InterPro" id="IPR027417">
    <property type="entry name" value="P-loop_NTPase"/>
</dbReference>
<evidence type="ECO:0008006" key="3">
    <source>
        <dbReference type="Google" id="ProtNLM"/>
    </source>
</evidence>
<comment type="caution">
    <text evidence="1">The sequence shown here is derived from an EMBL/GenBank/DDBJ whole genome shotgun (WGS) entry which is preliminary data.</text>
</comment>
<accession>A0A8H2ZW30</accession>
<dbReference type="AlphaFoldDB" id="A0A8H2ZW30"/>
<name>A0A8H2ZW30_9AGAM</name>
<reference evidence="1" key="1">
    <citation type="submission" date="2021-01" db="EMBL/GenBank/DDBJ databases">
        <authorList>
            <person name="Kaushik A."/>
        </authorList>
    </citation>
    <scope>NUCLEOTIDE SEQUENCE</scope>
    <source>
        <strain evidence="1">AG1-1C</strain>
    </source>
</reference>
<dbReference type="Proteomes" id="UP000663846">
    <property type="component" value="Unassembled WGS sequence"/>
</dbReference>
<evidence type="ECO:0000313" key="2">
    <source>
        <dbReference type="Proteomes" id="UP000663846"/>
    </source>
</evidence>
<proteinExistence type="predicted"/>
<dbReference type="EMBL" id="CAJMWS010000056">
    <property type="protein sequence ID" value="CAE6351265.1"/>
    <property type="molecule type" value="Genomic_DNA"/>
</dbReference>
<gene>
    <name evidence="1" type="ORF">RDB_LOCUS10973</name>
</gene>
<evidence type="ECO:0000313" key="1">
    <source>
        <dbReference type="EMBL" id="CAE6351265.1"/>
    </source>
</evidence>